<proteinExistence type="predicted"/>
<protein>
    <submittedName>
        <fullName evidence="1">Uncharacterized protein</fullName>
    </submittedName>
</protein>
<sequence length="188" mass="21046">MRRMMGQRSVIPGILPGHGLSVVCLTFRDQANKVALVPGILLILRFFGHRLRLSDTAQQRVLFLLLFQQRFQQLKLFTGAHAGPVNKKPGNKGHNHNDGQHAIVKQRTDMVAEIKQIIPPACRFQLSLIDPARKARHAATIEFAAMREQLRYVTQGDKNETTDSCGDGAGCLVAGDAVYRLRRVNRQQ</sequence>
<evidence type="ECO:0000313" key="2">
    <source>
        <dbReference type="Proteomes" id="UP000187203"/>
    </source>
</evidence>
<evidence type="ECO:0000313" key="1">
    <source>
        <dbReference type="EMBL" id="OMP13735.1"/>
    </source>
</evidence>
<reference evidence="2" key="1">
    <citation type="submission" date="2013-09" db="EMBL/GenBank/DDBJ databases">
        <title>Corchorus olitorius genome sequencing.</title>
        <authorList>
            <person name="Alam M."/>
            <person name="Haque M.S."/>
            <person name="Islam M.S."/>
            <person name="Emdad E.M."/>
            <person name="Islam M.M."/>
            <person name="Ahmed B."/>
            <person name="Halim A."/>
            <person name="Hossen Q.M.M."/>
            <person name="Hossain M.Z."/>
            <person name="Ahmed R."/>
            <person name="Khan M.M."/>
            <person name="Islam R."/>
            <person name="Rashid M.M."/>
            <person name="Khan S.A."/>
            <person name="Rahman M.S."/>
            <person name="Alam M."/>
            <person name="Yahiya A.S."/>
            <person name="Khan M.S."/>
            <person name="Azam M.S."/>
            <person name="Haque T."/>
            <person name="Lashkar M.Z.H."/>
            <person name="Akhand A.I."/>
            <person name="Morshed G."/>
            <person name="Roy S."/>
            <person name="Uddin K.S."/>
            <person name="Rabeya T."/>
            <person name="Hossain A.S."/>
            <person name="Chowdhury A."/>
            <person name="Snigdha A.R."/>
            <person name="Mortoza M.S."/>
            <person name="Matin S.A."/>
            <person name="Hoque S.M.E."/>
            <person name="Islam M.K."/>
            <person name="Roy D.K."/>
            <person name="Haider R."/>
            <person name="Moosa M.M."/>
            <person name="Elias S.M."/>
            <person name="Hasan A.M."/>
            <person name="Jahan S."/>
            <person name="Shafiuddin M."/>
            <person name="Mahmood N."/>
            <person name="Shommy N.S."/>
        </authorList>
    </citation>
    <scope>NUCLEOTIDE SEQUENCE [LARGE SCALE GENOMIC DNA]</scope>
    <source>
        <strain evidence="2">cv. O-4</strain>
    </source>
</reference>
<keyword evidence="2" id="KW-1185">Reference proteome</keyword>
<dbReference type="EMBL" id="AWUE01003427">
    <property type="protein sequence ID" value="OMP13735.1"/>
    <property type="molecule type" value="Genomic_DNA"/>
</dbReference>
<gene>
    <name evidence="1" type="ORF">COLO4_01067</name>
</gene>
<dbReference type="AlphaFoldDB" id="A0A1R3L319"/>
<comment type="caution">
    <text evidence="1">The sequence shown here is derived from an EMBL/GenBank/DDBJ whole genome shotgun (WGS) entry which is preliminary data.</text>
</comment>
<accession>A0A1R3L319</accession>
<organism evidence="1 2">
    <name type="scientific">Corchorus olitorius</name>
    <dbReference type="NCBI Taxonomy" id="93759"/>
    <lineage>
        <taxon>Eukaryota</taxon>
        <taxon>Viridiplantae</taxon>
        <taxon>Streptophyta</taxon>
        <taxon>Embryophyta</taxon>
        <taxon>Tracheophyta</taxon>
        <taxon>Spermatophyta</taxon>
        <taxon>Magnoliopsida</taxon>
        <taxon>eudicotyledons</taxon>
        <taxon>Gunneridae</taxon>
        <taxon>Pentapetalae</taxon>
        <taxon>rosids</taxon>
        <taxon>malvids</taxon>
        <taxon>Malvales</taxon>
        <taxon>Malvaceae</taxon>
        <taxon>Grewioideae</taxon>
        <taxon>Apeibeae</taxon>
        <taxon>Corchorus</taxon>
    </lineage>
</organism>
<name>A0A1R3L319_9ROSI</name>
<dbReference type="Proteomes" id="UP000187203">
    <property type="component" value="Unassembled WGS sequence"/>
</dbReference>